<dbReference type="EMBL" id="JARTCD010000018">
    <property type="protein sequence ID" value="KAJ8659547.1"/>
    <property type="molecule type" value="Genomic_DNA"/>
</dbReference>
<sequence>MEAIGRAVGRPKSAERQKAISVFVHIPSKDRAAWFKWANGVPESCLYYLNALACKSHIGAATGDDHPFKKLIKDFGPERCEDDHWMEDEDQVRAASLFIYVHHHIVKFYQYTNVHSGYRMEASDLVGVFIFSCPYGGSISNSLKRHPFSGLVHSADELLRGHFVTKQGISSDESPALVRSLVVYSSSDNPSPQSSNVVQNHHGTIGVDTWGEPIQIHLPCNPQDAAYLLQQWLLDEYPEQGEQVTTLNPVKRYTLRQPLSDTASFENYIVTHYASHPFSGYWLELINTLGTTKDSSEILRMNIQALCREVTVERKQTTLKDDKKGIEYRDHPI</sequence>
<evidence type="ECO:0000313" key="1">
    <source>
        <dbReference type="EMBL" id="KAJ8659547.1"/>
    </source>
</evidence>
<dbReference type="RefSeq" id="XP_058344460.1">
    <property type="nucleotide sequence ID" value="XM_058484961.1"/>
</dbReference>
<reference evidence="1 2" key="1">
    <citation type="submission" date="2023-03" db="EMBL/GenBank/DDBJ databases">
        <title>Genome sequence of Lichtheimia ornata CBS 291.66.</title>
        <authorList>
            <person name="Mohabir J.T."/>
            <person name="Shea T.P."/>
            <person name="Kurbessoian T."/>
            <person name="Berby B."/>
            <person name="Fontaine J."/>
            <person name="Livny J."/>
            <person name="Gnirke A."/>
            <person name="Stajich J.E."/>
            <person name="Cuomo C.A."/>
        </authorList>
    </citation>
    <scope>NUCLEOTIDE SEQUENCE [LARGE SCALE GENOMIC DNA]</scope>
    <source>
        <strain evidence="1">CBS 291.66</strain>
    </source>
</reference>
<dbReference type="GeneID" id="83212325"/>
<organism evidence="1 2">
    <name type="scientific">Lichtheimia ornata</name>
    <dbReference type="NCBI Taxonomy" id="688661"/>
    <lineage>
        <taxon>Eukaryota</taxon>
        <taxon>Fungi</taxon>
        <taxon>Fungi incertae sedis</taxon>
        <taxon>Mucoromycota</taxon>
        <taxon>Mucoromycotina</taxon>
        <taxon>Mucoromycetes</taxon>
        <taxon>Mucorales</taxon>
        <taxon>Lichtheimiaceae</taxon>
        <taxon>Lichtheimia</taxon>
    </lineage>
</organism>
<protein>
    <submittedName>
        <fullName evidence="1">Uncharacterized protein</fullName>
    </submittedName>
</protein>
<keyword evidence="2" id="KW-1185">Reference proteome</keyword>
<proteinExistence type="predicted"/>
<dbReference type="AlphaFoldDB" id="A0AAD7V5T4"/>
<name>A0AAD7V5T4_9FUNG</name>
<gene>
    <name evidence="1" type="ORF">O0I10_004912</name>
</gene>
<accession>A0AAD7V5T4</accession>
<dbReference type="Proteomes" id="UP001234581">
    <property type="component" value="Unassembled WGS sequence"/>
</dbReference>
<evidence type="ECO:0000313" key="2">
    <source>
        <dbReference type="Proteomes" id="UP001234581"/>
    </source>
</evidence>
<comment type="caution">
    <text evidence="1">The sequence shown here is derived from an EMBL/GenBank/DDBJ whole genome shotgun (WGS) entry which is preliminary data.</text>
</comment>